<accession>A0A1W1DV99</accession>
<sequence>MEALLADFDFWHWLVLGLALIIIELFAWSTFFLWMGISAVIVGILLYLSPNMSWETQLLIFAFLSIVTIYAVKKLFKVKTIDTQLNERASRHIGSVYTVVELDNNGAKVKVGDSLWLAKGCDMIIGQQVKVVGTDSTTLIVEEIPK</sequence>
<dbReference type="SUPFAM" id="SSF141322">
    <property type="entry name" value="NfeD domain-like"/>
    <property type="match status" value="1"/>
</dbReference>
<evidence type="ECO:0000256" key="3">
    <source>
        <dbReference type="ARBA" id="ARBA00022989"/>
    </source>
</evidence>
<dbReference type="EMBL" id="FPHX01000198">
    <property type="protein sequence ID" value="SFV85579.1"/>
    <property type="molecule type" value="Genomic_DNA"/>
</dbReference>
<dbReference type="Gene3D" id="2.40.50.140">
    <property type="entry name" value="Nucleic acid-binding proteins"/>
    <property type="match status" value="1"/>
</dbReference>
<keyword evidence="7" id="KW-0645">Protease</keyword>
<feature type="domain" description="NfeD-like C-terminal" evidence="6">
    <location>
        <begin position="91"/>
        <end position="142"/>
    </location>
</feature>
<feature type="transmembrane region" description="Helical" evidence="5">
    <location>
        <begin position="58"/>
        <end position="76"/>
    </location>
</feature>
<reference evidence="7" key="1">
    <citation type="submission" date="2016-10" db="EMBL/GenBank/DDBJ databases">
        <authorList>
            <person name="de Groot N.N."/>
        </authorList>
    </citation>
    <scope>NUCLEOTIDE SEQUENCE</scope>
</reference>
<name>A0A1W1DV99_9ZZZZ</name>
<evidence type="ECO:0000256" key="4">
    <source>
        <dbReference type="ARBA" id="ARBA00023136"/>
    </source>
</evidence>
<protein>
    <submittedName>
        <fullName evidence="7">Putative activity regulator of membrane protease YbbK</fullName>
    </submittedName>
</protein>
<keyword evidence="3 5" id="KW-1133">Transmembrane helix</keyword>
<feature type="transmembrane region" description="Helical" evidence="5">
    <location>
        <begin position="13"/>
        <end position="46"/>
    </location>
</feature>
<dbReference type="Pfam" id="PF01957">
    <property type="entry name" value="NfeD"/>
    <property type="match status" value="1"/>
</dbReference>
<evidence type="ECO:0000256" key="2">
    <source>
        <dbReference type="ARBA" id="ARBA00022692"/>
    </source>
</evidence>
<dbReference type="InterPro" id="IPR002810">
    <property type="entry name" value="NfeD-like_C"/>
</dbReference>
<dbReference type="GO" id="GO:0005886">
    <property type="term" value="C:plasma membrane"/>
    <property type="evidence" value="ECO:0007669"/>
    <property type="project" value="TreeGrafter"/>
</dbReference>
<comment type="subcellular location">
    <subcellularLocation>
        <location evidence="1">Membrane</location>
        <topology evidence="1">Multi-pass membrane protein</topology>
    </subcellularLocation>
</comment>
<dbReference type="InterPro" id="IPR012340">
    <property type="entry name" value="NA-bd_OB-fold"/>
</dbReference>
<dbReference type="PANTHER" id="PTHR33507">
    <property type="entry name" value="INNER MEMBRANE PROTEIN YBBJ"/>
    <property type="match status" value="1"/>
</dbReference>
<keyword evidence="2 5" id="KW-0812">Transmembrane</keyword>
<evidence type="ECO:0000313" key="7">
    <source>
        <dbReference type="EMBL" id="SFV85579.1"/>
    </source>
</evidence>
<evidence type="ECO:0000256" key="1">
    <source>
        <dbReference type="ARBA" id="ARBA00004141"/>
    </source>
</evidence>
<evidence type="ECO:0000256" key="5">
    <source>
        <dbReference type="SAM" id="Phobius"/>
    </source>
</evidence>
<dbReference type="AlphaFoldDB" id="A0A1W1DV99"/>
<dbReference type="PANTHER" id="PTHR33507:SF3">
    <property type="entry name" value="INNER MEMBRANE PROTEIN YBBJ"/>
    <property type="match status" value="1"/>
</dbReference>
<keyword evidence="4 5" id="KW-0472">Membrane</keyword>
<proteinExistence type="predicted"/>
<dbReference type="GO" id="GO:0008233">
    <property type="term" value="F:peptidase activity"/>
    <property type="evidence" value="ECO:0007669"/>
    <property type="project" value="UniProtKB-KW"/>
</dbReference>
<evidence type="ECO:0000259" key="6">
    <source>
        <dbReference type="Pfam" id="PF01957"/>
    </source>
</evidence>
<organism evidence="7">
    <name type="scientific">hydrothermal vent metagenome</name>
    <dbReference type="NCBI Taxonomy" id="652676"/>
    <lineage>
        <taxon>unclassified sequences</taxon>
        <taxon>metagenomes</taxon>
        <taxon>ecological metagenomes</taxon>
    </lineage>
</organism>
<dbReference type="InterPro" id="IPR052165">
    <property type="entry name" value="Membrane_assoc_protease"/>
</dbReference>
<dbReference type="GO" id="GO:0006508">
    <property type="term" value="P:proteolysis"/>
    <property type="evidence" value="ECO:0007669"/>
    <property type="project" value="UniProtKB-KW"/>
</dbReference>
<keyword evidence="7" id="KW-0378">Hydrolase</keyword>
<gene>
    <name evidence="7" type="ORF">MNB_SUP05-9-1149</name>
</gene>